<accession>M4BJB1</accession>
<dbReference type="PANTHER" id="PTHR13408:SF0">
    <property type="entry name" value="DNA-DIRECTED RNA POLYMERASE III SUBUNIT RPC4"/>
    <property type="match status" value="1"/>
</dbReference>
<dbReference type="AlphaFoldDB" id="M4BJB1"/>
<proteinExistence type="predicted"/>
<evidence type="ECO:0000313" key="7">
    <source>
        <dbReference type="Proteomes" id="UP000011713"/>
    </source>
</evidence>
<dbReference type="OMA" id="GECGHIT"/>
<feature type="compositionally biased region" description="Polar residues" evidence="5">
    <location>
        <begin position="1"/>
        <end position="15"/>
    </location>
</feature>
<evidence type="ECO:0000256" key="2">
    <source>
        <dbReference type="ARBA" id="ARBA00022478"/>
    </source>
</evidence>
<name>M4BJB1_HYAAE</name>
<dbReference type="PANTHER" id="PTHR13408">
    <property type="entry name" value="DNA-DIRECTED RNA POLYMERASE III"/>
    <property type="match status" value="1"/>
</dbReference>
<feature type="compositionally biased region" description="Acidic residues" evidence="5">
    <location>
        <begin position="246"/>
        <end position="259"/>
    </location>
</feature>
<evidence type="ECO:0008006" key="8">
    <source>
        <dbReference type="Google" id="ProtNLM"/>
    </source>
</evidence>
<dbReference type="InParanoid" id="M4BJB1"/>
<dbReference type="Proteomes" id="UP000011713">
    <property type="component" value="Unassembled WGS sequence"/>
</dbReference>
<dbReference type="GO" id="GO:0005666">
    <property type="term" value="C:RNA polymerase III complex"/>
    <property type="evidence" value="ECO:0007669"/>
    <property type="project" value="InterPro"/>
</dbReference>
<feature type="region of interest" description="Disordered" evidence="5">
    <location>
        <begin position="1"/>
        <end position="118"/>
    </location>
</feature>
<dbReference type="VEuPathDB" id="FungiDB:HpaG806489"/>
<keyword evidence="7" id="KW-1185">Reference proteome</keyword>
<dbReference type="EnsemblProtists" id="HpaT806489">
    <property type="protein sequence ID" value="HpaP806489"/>
    <property type="gene ID" value="HpaG806489"/>
</dbReference>
<dbReference type="eggNOG" id="KOG3122">
    <property type="taxonomic scope" value="Eukaryota"/>
</dbReference>
<dbReference type="EMBL" id="JH598320">
    <property type="status" value="NOT_ANNOTATED_CDS"/>
    <property type="molecule type" value="Genomic_DNA"/>
</dbReference>
<evidence type="ECO:0000256" key="4">
    <source>
        <dbReference type="ARBA" id="ARBA00023242"/>
    </source>
</evidence>
<feature type="compositionally biased region" description="Basic and acidic residues" evidence="5">
    <location>
        <begin position="260"/>
        <end position="269"/>
    </location>
</feature>
<evidence type="ECO:0000313" key="6">
    <source>
        <dbReference type="EnsemblProtists" id="HpaP806489"/>
    </source>
</evidence>
<feature type="compositionally biased region" description="Basic residues" evidence="5">
    <location>
        <begin position="44"/>
        <end position="56"/>
    </location>
</feature>
<protein>
    <recommendedName>
        <fullName evidence="8">DNA-directed RNA polymerase III subunit RPC4</fullName>
    </recommendedName>
</protein>
<evidence type="ECO:0000256" key="3">
    <source>
        <dbReference type="ARBA" id="ARBA00023163"/>
    </source>
</evidence>
<reference evidence="6" key="2">
    <citation type="submission" date="2015-06" db="UniProtKB">
        <authorList>
            <consortium name="EnsemblProtists"/>
        </authorList>
    </citation>
    <scope>IDENTIFICATION</scope>
    <source>
        <strain evidence="6">Emoy2</strain>
    </source>
</reference>
<dbReference type="Pfam" id="PF05132">
    <property type="entry name" value="RNA_pol_Rpc4"/>
    <property type="match status" value="1"/>
</dbReference>
<dbReference type="HOGENOM" id="CLU_067462_0_0_1"/>
<feature type="region of interest" description="Disordered" evidence="5">
    <location>
        <begin position="240"/>
        <end position="281"/>
    </location>
</feature>
<keyword evidence="3" id="KW-0804">Transcription</keyword>
<dbReference type="GO" id="GO:0003677">
    <property type="term" value="F:DNA binding"/>
    <property type="evidence" value="ECO:0007669"/>
    <property type="project" value="InterPro"/>
</dbReference>
<feature type="compositionally biased region" description="Gly residues" evidence="5">
    <location>
        <begin position="96"/>
        <end position="110"/>
    </location>
</feature>
<comment type="subcellular location">
    <subcellularLocation>
        <location evidence="1">Nucleus</location>
    </subcellularLocation>
</comment>
<keyword evidence="4" id="KW-0539">Nucleus</keyword>
<reference evidence="7" key="1">
    <citation type="journal article" date="2010" name="Science">
        <title>Signatures of adaptation to obligate biotrophy in the Hyaloperonospora arabidopsidis genome.</title>
        <authorList>
            <person name="Baxter L."/>
            <person name="Tripathy S."/>
            <person name="Ishaque N."/>
            <person name="Boot N."/>
            <person name="Cabral A."/>
            <person name="Kemen E."/>
            <person name="Thines M."/>
            <person name="Ah-Fong A."/>
            <person name="Anderson R."/>
            <person name="Badejoko W."/>
            <person name="Bittner-Eddy P."/>
            <person name="Boore J.L."/>
            <person name="Chibucos M.C."/>
            <person name="Coates M."/>
            <person name="Dehal P."/>
            <person name="Delehaunty K."/>
            <person name="Dong S."/>
            <person name="Downton P."/>
            <person name="Dumas B."/>
            <person name="Fabro G."/>
            <person name="Fronick C."/>
            <person name="Fuerstenberg S.I."/>
            <person name="Fulton L."/>
            <person name="Gaulin E."/>
            <person name="Govers F."/>
            <person name="Hughes L."/>
            <person name="Humphray S."/>
            <person name="Jiang R.H."/>
            <person name="Judelson H."/>
            <person name="Kamoun S."/>
            <person name="Kyung K."/>
            <person name="Meijer H."/>
            <person name="Minx P."/>
            <person name="Morris P."/>
            <person name="Nelson J."/>
            <person name="Phuntumart V."/>
            <person name="Qutob D."/>
            <person name="Rehmany A."/>
            <person name="Rougon-Cardoso A."/>
            <person name="Ryden P."/>
            <person name="Torto-Alalibo T."/>
            <person name="Studholme D."/>
            <person name="Wang Y."/>
            <person name="Win J."/>
            <person name="Wood J."/>
            <person name="Clifton S.W."/>
            <person name="Rogers J."/>
            <person name="Van den Ackerveken G."/>
            <person name="Jones J.D."/>
            <person name="McDowell J.M."/>
            <person name="Beynon J."/>
            <person name="Tyler B.M."/>
        </authorList>
    </citation>
    <scope>NUCLEOTIDE SEQUENCE [LARGE SCALE GENOMIC DNA]</scope>
    <source>
        <strain evidence="7">Emoy2</strain>
    </source>
</reference>
<keyword evidence="2" id="KW-0240">DNA-directed RNA polymerase</keyword>
<evidence type="ECO:0000256" key="1">
    <source>
        <dbReference type="ARBA" id="ARBA00004123"/>
    </source>
</evidence>
<dbReference type="InterPro" id="IPR007811">
    <property type="entry name" value="RPC4"/>
</dbReference>
<sequence length="357" mass="37524">MTQITSEMAGKQQTGDVRHRVDASSTRLPSFRASADSTANGSTRRPKFVPKAAKRRPVPETGRGEDVSTGTPRSHDAKPHLAGAGALKHDDRGRNGGRGAGRGGGRGQGRGRGRGFLPSGKVAFVGTLSSGSSYGGGGSTAAPRTTSAYADYSAAGGTGISVLDEAEMPGGNILVVEEEHVWPPVVKSVMEPMSLPIVRPPEPEGAGAIFCDPSGDLVAMDDSLFFIQMPTTLPLSSVVTKTTKTDEDDPMDSAEDVNDQEAKKTKENTSSDDSPDDGVFDHSVETAPGGYIGKICVHKSGKMVLMLGDKQFNVAAAQTPSFCEEIYAVNTTEKQLSILGNVERHLVVTPDFDVLLH</sequence>
<evidence type="ECO:0000256" key="5">
    <source>
        <dbReference type="SAM" id="MobiDB-lite"/>
    </source>
</evidence>
<dbReference type="STRING" id="559515.M4BJB1"/>
<dbReference type="GO" id="GO:0042797">
    <property type="term" value="P:tRNA transcription by RNA polymerase III"/>
    <property type="evidence" value="ECO:0007669"/>
    <property type="project" value="TreeGrafter"/>
</dbReference>
<organism evidence="6 7">
    <name type="scientific">Hyaloperonospora arabidopsidis (strain Emoy2)</name>
    <name type="common">Downy mildew agent</name>
    <name type="synonym">Peronospora arabidopsidis</name>
    <dbReference type="NCBI Taxonomy" id="559515"/>
    <lineage>
        <taxon>Eukaryota</taxon>
        <taxon>Sar</taxon>
        <taxon>Stramenopiles</taxon>
        <taxon>Oomycota</taxon>
        <taxon>Peronosporomycetes</taxon>
        <taxon>Peronosporales</taxon>
        <taxon>Peronosporaceae</taxon>
        <taxon>Hyaloperonospora</taxon>
    </lineage>
</organism>